<sequence>MQTVAKDVIVYCDSDQGPIGFAVQEISGALSERGYKVTAKSMEEFSRGGEAGRIIVTVEAGERIERRLAQRGKKAIGTLGPQGYAIWSR</sequence>
<dbReference type="AlphaFoldDB" id="X1VVP7"/>
<dbReference type="EMBL" id="BARW01035689">
    <property type="protein sequence ID" value="GAJ22181.1"/>
    <property type="molecule type" value="Genomic_DNA"/>
</dbReference>
<comment type="caution">
    <text evidence="1">The sequence shown here is derived from an EMBL/GenBank/DDBJ whole genome shotgun (WGS) entry which is preliminary data.</text>
</comment>
<gene>
    <name evidence="1" type="ORF">S12H4_55610</name>
</gene>
<reference evidence="1" key="1">
    <citation type="journal article" date="2014" name="Front. Microbiol.">
        <title>High frequency of phylogenetically diverse reductive dehalogenase-homologous genes in deep subseafloor sedimentary metagenomes.</title>
        <authorList>
            <person name="Kawai M."/>
            <person name="Futagami T."/>
            <person name="Toyoda A."/>
            <person name="Takaki Y."/>
            <person name="Nishi S."/>
            <person name="Hori S."/>
            <person name="Arai W."/>
            <person name="Tsubouchi T."/>
            <person name="Morono Y."/>
            <person name="Uchiyama I."/>
            <person name="Ito T."/>
            <person name="Fujiyama A."/>
            <person name="Inagaki F."/>
            <person name="Takami H."/>
        </authorList>
    </citation>
    <scope>NUCLEOTIDE SEQUENCE</scope>
    <source>
        <strain evidence="1">Expedition CK06-06</strain>
    </source>
</reference>
<name>X1VVP7_9ZZZZ</name>
<evidence type="ECO:0000313" key="1">
    <source>
        <dbReference type="EMBL" id="GAJ22181.1"/>
    </source>
</evidence>
<proteinExistence type="predicted"/>
<feature type="non-terminal residue" evidence="1">
    <location>
        <position position="89"/>
    </location>
</feature>
<organism evidence="1">
    <name type="scientific">marine sediment metagenome</name>
    <dbReference type="NCBI Taxonomy" id="412755"/>
    <lineage>
        <taxon>unclassified sequences</taxon>
        <taxon>metagenomes</taxon>
        <taxon>ecological metagenomes</taxon>
    </lineage>
</organism>
<protein>
    <submittedName>
        <fullName evidence="1">Uncharacterized protein</fullName>
    </submittedName>
</protein>
<accession>X1VVP7</accession>